<dbReference type="AlphaFoldDB" id="A0A645GF09"/>
<protein>
    <submittedName>
        <fullName evidence="1">Uncharacterized protein</fullName>
    </submittedName>
</protein>
<accession>A0A645GF09</accession>
<dbReference type="EMBL" id="VSSQ01074692">
    <property type="protein sequence ID" value="MPN25488.1"/>
    <property type="molecule type" value="Genomic_DNA"/>
</dbReference>
<comment type="caution">
    <text evidence="1">The sequence shown here is derived from an EMBL/GenBank/DDBJ whole genome shotgun (WGS) entry which is preliminary data.</text>
</comment>
<reference evidence="1" key="1">
    <citation type="submission" date="2019-08" db="EMBL/GenBank/DDBJ databases">
        <authorList>
            <person name="Kucharzyk K."/>
            <person name="Murdoch R.W."/>
            <person name="Higgins S."/>
            <person name="Loffler F."/>
        </authorList>
    </citation>
    <scope>NUCLEOTIDE SEQUENCE</scope>
</reference>
<evidence type="ECO:0000313" key="1">
    <source>
        <dbReference type="EMBL" id="MPN25488.1"/>
    </source>
</evidence>
<sequence length="112" mass="12230">MSLTVGAVQYGDIGEAPCGRHGLSLKHINAADHFIDLFCHENCLGKRAIRFQQAYFSTGFPACFQGHISFGFIQKKLLGAEYDFGGRTVVPGKLYLSGMGEILKEFLKTAGI</sequence>
<organism evidence="1">
    <name type="scientific">bioreactor metagenome</name>
    <dbReference type="NCBI Taxonomy" id="1076179"/>
    <lineage>
        <taxon>unclassified sequences</taxon>
        <taxon>metagenomes</taxon>
        <taxon>ecological metagenomes</taxon>
    </lineage>
</organism>
<gene>
    <name evidence="1" type="ORF">SDC9_172898</name>
</gene>
<proteinExistence type="predicted"/>
<name>A0A645GF09_9ZZZZ</name>